<dbReference type="AlphaFoldDB" id="A0A1A2XHC1"/>
<evidence type="ECO:0000313" key="1">
    <source>
        <dbReference type="EMBL" id="OBI24286.1"/>
    </source>
</evidence>
<dbReference type="EMBL" id="LZKG01000173">
    <property type="protein sequence ID" value="OBI24286.1"/>
    <property type="molecule type" value="Genomic_DNA"/>
</dbReference>
<gene>
    <name evidence="1" type="ORF">A5710_00805</name>
</gene>
<name>A0A1A2XHC1_MYCSD</name>
<sequence>MTAATCAPAAPAAVWKALARRLSQPGRDRMKVFDPDTKEYRKTRRISDRLPSLMAAVYLYAPNRRTTLLALDFDTKQHGQAQVDADFAQALTWLSACGARVITDRSTNGGRHILVPLAIGTTASFAEIQPLMRHLKARLPSLDPKPTQNPSDGCISVPGTPCAGGGYRILDGPLPDAVAALTERSDPRLLPALYAAMGALPATTAHQGLPADPTTIGIGDDQRLPEHTRWNKPLPSDVAEFAATGRLVRSSWASPSEARMSVVLNAVLRGYSLADIRTQAAPGHPWAGLGEAYRTKYGIHADPQLARDVRKALHYASTLAVNTNPGAHRTKYTHSPALKGSRRNEALARWLAYALAWADREFSGTPLRWTVRDVFQALAIKAAVAGEMKSGTPVVGVGGRALSLSAGLLSATATFDVLRRTRDMVGAPIVLARHRIGRDADFYALTTSNAAQITATALDRVMVADVHPAWSVLGRQHRAVYELIAYTGLSRPGDIYAAAKVSPRSGQLSLAALSAAGLITRAGQTVTVGATTLDDIAAAHRLDEVEAERIVRYRRERAVWHAWLAIREQLRGITPQDIEHAQAGSQAADIVFEPEYLEAVMADGPPPSDEEHSAIELIAELMGGARILAVGSS</sequence>
<dbReference type="Proteomes" id="UP000093943">
    <property type="component" value="Unassembled WGS sequence"/>
</dbReference>
<accession>A0A1A2XHC1</accession>
<comment type="caution">
    <text evidence="1">The sequence shown here is derived from an EMBL/GenBank/DDBJ whole genome shotgun (WGS) entry which is preliminary data.</text>
</comment>
<protein>
    <submittedName>
        <fullName evidence="1">Uncharacterized protein</fullName>
    </submittedName>
</protein>
<reference evidence="2" key="1">
    <citation type="submission" date="2016-06" db="EMBL/GenBank/DDBJ databases">
        <authorList>
            <person name="Sutton G."/>
            <person name="Brinkac L."/>
            <person name="Sanka R."/>
            <person name="Adams M."/>
            <person name="Lau E."/>
            <person name="Sam S."/>
            <person name="Sreng N."/>
            <person name="Him V."/>
            <person name="Kerleguer A."/>
            <person name="Cheng S."/>
        </authorList>
    </citation>
    <scope>NUCLEOTIDE SEQUENCE [LARGE SCALE GENOMIC DNA]</scope>
    <source>
        <strain evidence="2">E1876</strain>
    </source>
</reference>
<organism evidence="1 2">
    <name type="scientific">Mycolicibacter sinensis (strain JDM601)</name>
    <name type="common">Mycobacterium sinense</name>
    <dbReference type="NCBI Taxonomy" id="875328"/>
    <lineage>
        <taxon>Bacteria</taxon>
        <taxon>Bacillati</taxon>
        <taxon>Actinomycetota</taxon>
        <taxon>Actinomycetes</taxon>
        <taxon>Mycobacteriales</taxon>
        <taxon>Mycobacteriaceae</taxon>
        <taxon>Mycolicibacter</taxon>
    </lineage>
</organism>
<evidence type="ECO:0000313" key="2">
    <source>
        <dbReference type="Proteomes" id="UP000093943"/>
    </source>
</evidence>
<proteinExistence type="predicted"/>